<dbReference type="Proteomes" id="UP000028073">
    <property type="component" value="Unassembled WGS sequence"/>
</dbReference>
<reference evidence="1 2" key="1">
    <citation type="submission" date="2014-06" db="EMBL/GenBank/DDBJ databases">
        <title>Whole Genome Sequences of Three Symbiotic Endozoicomonas Bacteria.</title>
        <authorList>
            <person name="Neave M.J."/>
            <person name="Apprill A."/>
            <person name="Voolstra C.R."/>
        </authorList>
    </citation>
    <scope>NUCLEOTIDE SEQUENCE [LARGE SCALE GENOMIC DNA]</scope>
    <source>
        <strain evidence="1 2">DSM 25634</strain>
    </source>
</reference>
<evidence type="ECO:0000313" key="1">
    <source>
        <dbReference type="EMBL" id="KEQ17142.1"/>
    </source>
</evidence>
<name>A0A081NFB9_9GAMM</name>
<proteinExistence type="predicted"/>
<dbReference type="AlphaFoldDB" id="A0A081NFB9"/>
<organism evidence="1 2">
    <name type="scientific">Endozoicomonas numazuensis</name>
    <dbReference type="NCBI Taxonomy" id="1137799"/>
    <lineage>
        <taxon>Bacteria</taxon>
        <taxon>Pseudomonadati</taxon>
        <taxon>Pseudomonadota</taxon>
        <taxon>Gammaproteobacteria</taxon>
        <taxon>Oceanospirillales</taxon>
        <taxon>Endozoicomonadaceae</taxon>
        <taxon>Endozoicomonas</taxon>
    </lineage>
</organism>
<comment type="caution">
    <text evidence="1">The sequence shown here is derived from an EMBL/GenBank/DDBJ whole genome shotgun (WGS) entry which is preliminary data.</text>
</comment>
<dbReference type="EMBL" id="JOKH01000003">
    <property type="protein sequence ID" value="KEQ17142.1"/>
    <property type="molecule type" value="Genomic_DNA"/>
</dbReference>
<evidence type="ECO:0000313" key="2">
    <source>
        <dbReference type="Proteomes" id="UP000028073"/>
    </source>
</evidence>
<keyword evidence="2" id="KW-1185">Reference proteome</keyword>
<protein>
    <submittedName>
        <fullName evidence="1">Uncharacterized protein</fullName>
    </submittedName>
</protein>
<gene>
    <name evidence="1" type="ORF">GZ78_14850</name>
</gene>
<sequence>MTGLSGVNPLKILSTWAVEVVNLVDRFQVELNPELTLVTEKRFDLQSASQCLQVVEACIYTRLVILPAVSPIAVQSRSLPLFQVVQISQLDQKDGFRHCPVPALETGEGVTIRMEQTTGEKGAAAEFNGQ</sequence>
<accession>A0A081NFB9</accession>